<name>A0ABV9R9R8_9PSEU</name>
<dbReference type="Proteomes" id="UP001595909">
    <property type="component" value="Unassembled WGS sequence"/>
</dbReference>
<accession>A0ABV9R9R8</accession>
<gene>
    <name evidence="2" type="ORF">ACFPEL_00630</name>
</gene>
<proteinExistence type="predicted"/>
<dbReference type="RefSeq" id="WP_274188962.1">
    <property type="nucleotide sequence ID" value="NZ_BAABHN010000001.1"/>
</dbReference>
<dbReference type="SUPFAM" id="SSF52141">
    <property type="entry name" value="Uracil-DNA glycosylase-like"/>
    <property type="match status" value="1"/>
</dbReference>
<comment type="caution">
    <text evidence="2">The sequence shown here is derived from an EMBL/GenBank/DDBJ whole genome shotgun (WGS) entry which is preliminary data.</text>
</comment>
<protein>
    <recommendedName>
        <fullName evidence="4">Uracil DNA glycosylase superfamily protein</fullName>
    </recommendedName>
</protein>
<reference evidence="3" key="1">
    <citation type="journal article" date="2019" name="Int. J. Syst. Evol. Microbiol.">
        <title>The Global Catalogue of Microorganisms (GCM) 10K type strain sequencing project: providing services to taxonomists for standard genome sequencing and annotation.</title>
        <authorList>
            <consortium name="The Broad Institute Genomics Platform"/>
            <consortium name="The Broad Institute Genome Sequencing Center for Infectious Disease"/>
            <person name="Wu L."/>
            <person name="Ma J."/>
        </authorList>
    </citation>
    <scope>NUCLEOTIDE SEQUENCE [LARGE SCALE GENOMIC DNA]</scope>
    <source>
        <strain evidence="3">CCUG 50347</strain>
    </source>
</reference>
<evidence type="ECO:0000313" key="2">
    <source>
        <dbReference type="EMBL" id="MFC4830898.1"/>
    </source>
</evidence>
<dbReference type="EMBL" id="JBHSIM010000001">
    <property type="protein sequence ID" value="MFC4830898.1"/>
    <property type="molecule type" value="Genomic_DNA"/>
</dbReference>
<evidence type="ECO:0008006" key="4">
    <source>
        <dbReference type="Google" id="ProtNLM"/>
    </source>
</evidence>
<keyword evidence="3" id="KW-1185">Reference proteome</keyword>
<dbReference type="InterPro" id="IPR036895">
    <property type="entry name" value="Uracil-DNA_glycosylase-like_sf"/>
</dbReference>
<feature type="region of interest" description="Disordered" evidence="1">
    <location>
        <begin position="220"/>
        <end position="243"/>
    </location>
</feature>
<sequence>MPRPVWNKLADKRGELLSRELAPDVHAERWARRYDGTVGPLNRWVDHVRDTTYENIPYFDPASAGAGAHVLVLLQDPSGEAEEGSGFVSKHNNDPTAHNTNIATERAKLGYDISLHWNVVPWWVANTAKPVRSLWKESVRAQPYMVELLEMLDPAPTEVILLGRPATRAWDRLVRAGLPEALRGATVQTAPHPSPLVFPRTDAATGRGNSDLIVEAMRMAGQRARGEKVRPAAGGPAGRRRPF</sequence>
<evidence type="ECO:0000256" key="1">
    <source>
        <dbReference type="SAM" id="MobiDB-lite"/>
    </source>
</evidence>
<evidence type="ECO:0000313" key="3">
    <source>
        <dbReference type="Proteomes" id="UP001595909"/>
    </source>
</evidence>
<organism evidence="2 3">
    <name type="scientific">Actinomycetospora chibensis</name>
    <dbReference type="NCBI Taxonomy" id="663606"/>
    <lineage>
        <taxon>Bacteria</taxon>
        <taxon>Bacillati</taxon>
        <taxon>Actinomycetota</taxon>
        <taxon>Actinomycetes</taxon>
        <taxon>Pseudonocardiales</taxon>
        <taxon>Pseudonocardiaceae</taxon>
        <taxon>Actinomycetospora</taxon>
    </lineage>
</organism>